<accession>A0A972SGA1</accession>
<dbReference type="PANTHER" id="PTHR47561:SF1">
    <property type="entry name" value="POLYSACCHARIDE DEACETYLASE FAMILY PROTEIN (AFU_ORTHOLOGUE AFUA_6G05030)"/>
    <property type="match status" value="1"/>
</dbReference>
<dbReference type="SUPFAM" id="SSF88713">
    <property type="entry name" value="Glycoside hydrolase/deacetylase"/>
    <property type="match status" value="1"/>
</dbReference>
<evidence type="ECO:0000313" key="3">
    <source>
        <dbReference type="Proteomes" id="UP000655523"/>
    </source>
</evidence>
<evidence type="ECO:0000313" key="2">
    <source>
        <dbReference type="EMBL" id="NPT53637.1"/>
    </source>
</evidence>
<dbReference type="PROSITE" id="PS51677">
    <property type="entry name" value="NODB"/>
    <property type="match status" value="1"/>
</dbReference>
<dbReference type="GO" id="GO:0016810">
    <property type="term" value="F:hydrolase activity, acting on carbon-nitrogen (but not peptide) bonds"/>
    <property type="evidence" value="ECO:0007669"/>
    <property type="project" value="InterPro"/>
</dbReference>
<gene>
    <name evidence="2" type="ORF">GNZ13_03155</name>
</gene>
<keyword evidence="3" id="KW-1185">Reference proteome</keyword>
<dbReference type="AlphaFoldDB" id="A0A972SGA1"/>
<sequence length="300" mass="33315">MSKVAVRSLTGLAQNQSTLPAGQMNETEREAWLPRGKRVSVCVTLDNLGEACDINMGRWPVNAPIGQHYTATRVLPRVLTELDGVPFTYFIEAVNVCRYPEQLRALRDADHEVALHSWGHENWGRLSMDERRSNLAKSVAAFRSIGVEVTGFRPPGGAMDAGSFELLRESGFTYCSPVSDDRRVRTEHGLTVLPFAWRHVDAYLIDPDLAAFRMSNGDPSAPANAVEWSSVVNGAVDEALRDGLHLTVIFHPYVFGANESLWEIFTAFVRRLRARDDVWFASCREVAERRSCIGAASPPA</sequence>
<organism evidence="2 3">
    <name type="scientific">Paraburkholderia elongata</name>
    <dbReference type="NCBI Taxonomy" id="2675747"/>
    <lineage>
        <taxon>Bacteria</taxon>
        <taxon>Pseudomonadati</taxon>
        <taxon>Pseudomonadota</taxon>
        <taxon>Betaproteobacteria</taxon>
        <taxon>Burkholderiales</taxon>
        <taxon>Burkholderiaceae</taxon>
        <taxon>Paraburkholderia</taxon>
    </lineage>
</organism>
<dbReference type="InterPro" id="IPR011330">
    <property type="entry name" value="Glyco_hydro/deAcase_b/a-brl"/>
</dbReference>
<evidence type="ECO:0000259" key="1">
    <source>
        <dbReference type="PROSITE" id="PS51677"/>
    </source>
</evidence>
<comment type="caution">
    <text evidence="2">The sequence shown here is derived from an EMBL/GenBank/DDBJ whole genome shotgun (WGS) entry which is preliminary data.</text>
</comment>
<proteinExistence type="predicted"/>
<feature type="domain" description="NodB homology" evidence="1">
    <location>
        <begin position="57"/>
        <end position="281"/>
    </location>
</feature>
<dbReference type="InterPro" id="IPR002509">
    <property type="entry name" value="NODB_dom"/>
</dbReference>
<dbReference type="Pfam" id="PF01522">
    <property type="entry name" value="Polysacc_deac_1"/>
    <property type="match status" value="1"/>
</dbReference>
<reference evidence="2 3" key="1">
    <citation type="submission" date="2019-11" db="EMBL/GenBank/DDBJ databases">
        <title>Metabolism of dissolved organic matter in forest soils.</title>
        <authorList>
            <person name="Cyle K.T."/>
            <person name="Wilhelm R.C."/>
            <person name="Martinez C.E."/>
        </authorList>
    </citation>
    <scope>NUCLEOTIDE SEQUENCE [LARGE SCALE GENOMIC DNA]</scope>
    <source>
        <strain evidence="2 3">5N</strain>
    </source>
</reference>
<name>A0A972SGA1_9BURK</name>
<dbReference type="Gene3D" id="3.20.20.370">
    <property type="entry name" value="Glycoside hydrolase/deacetylase"/>
    <property type="match status" value="1"/>
</dbReference>
<dbReference type="PANTHER" id="PTHR47561">
    <property type="entry name" value="POLYSACCHARIDE DEACETYLASE FAMILY PROTEIN (AFU_ORTHOLOGUE AFUA_6G05030)"/>
    <property type="match status" value="1"/>
</dbReference>
<protein>
    <submittedName>
        <fullName evidence="2">Polysaccharide deacetylase family protein</fullName>
    </submittedName>
</protein>
<dbReference type="Proteomes" id="UP000655523">
    <property type="component" value="Unassembled WGS sequence"/>
</dbReference>
<dbReference type="GO" id="GO:0005975">
    <property type="term" value="P:carbohydrate metabolic process"/>
    <property type="evidence" value="ECO:0007669"/>
    <property type="project" value="InterPro"/>
</dbReference>
<dbReference type="EMBL" id="WOEZ01000018">
    <property type="protein sequence ID" value="NPT53637.1"/>
    <property type="molecule type" value="Genomic_DNA"/>
</dbReference>